<dbReference type="Pfam" id="PF20248">
    <property type="entry name" value="DUF6603"/>
    <property type="match status" value="1"/>
</dbReference>
<dbReference type="Proteomes" id="UP001313282">
    <property type="component" value="Unassembled WGS sequence"/>
</dbReference>
<gene>
    <name evidence="3" type="ORF">TWF718_005791</name>
</gene>
<evidence type="ECO:0000259" key="2">
    <source>
        <dbReference type="Pfam" id="PF20248"/>
    </source>
</evidence>
<comment type="caution">
    <text evidence="3">The sequence shown here is derived from an EMBL/GenBank/DDBJ whole genome shotgun (WGS) entry which is preliminary data.</text>
</comment>
<feature type="region of interest" description="Disordered" evidence="1">
    <location>
        <begin position="1542"/>
        <end position="1566"/>
    </location>
</feature>
<dbReference type="InterPro" id="IPR046538">
    <property type="entry name" value="DUF6603"/>
</dbReference>
<evidence type="ECO:0000313" key="4">
    <source>
        <dbReference type="Proteomes" id="UP001313282"/>
    </source>
</evidence>
<organism evidence="3 4">
    <name type="scientific">Orbilia javanica</name>
    <dbReference type="NCBI Taxonomy" id="47235"/>
    <lineage>
        <taxon>Eukaryota</taxon>
        <taxon>Fungi</taxon>
        <taxon>Dikarya</taxon>
        <taxon>Ascomycota</taxon>
        <taxon>Pezizomycotina</taxon>
        <taxon>Orbiliomycetes</taxon>
        <taxon>Orbiliales</taxon>
        <taxon>Orbiliaceae</taxon>
        <taxon>Orbilia</taxon>
    </lineage>
</organism>
<evidence type="ECO:0000313" key="3">
    <source>
        <dbReference type="EMBL" id="KAK6347971.1"/>
    </source>
</evidence>
<evidence type="ECO:0000256" key="1">
    <source>
        <dbReference type="SAM" id="MobiDB-lite"/>
    </source>
</evidence>
<feature type="domain" description="DUF6603" evidence="2">
    <location>
        <begin position="883"/>
        <end position="1413"/>
    </location>
</feature>
<keyword evidence="4" id="KW-1185">Reference proteome</keyword>
<proteinExistence type="predicted"/>
<accession>A0AAN8N230</accession>
<reference evidence="3 4" key="1">
    <citation type="submission" date="2019-10" db="EMBL/GenBank/DDBJ databases">
        <authorList>
            <person name="Palmer J.M."/>
        </authorList>
    </citation>
    <scope>NUCLEOTIDE SEQUENCE [LARGE SCALE GENOMIC DNA]</scope>
    <source>
        <strain evidence="3 4">TWF718</strain>
    </source>
</reference>
<sequence length="1630" mass="177296">MTTTGQYYIYSNKARAGQPSGTNIKVLSDGNLNDFVALLPNQCIVLRNGSDTYWPFDDSDRWKLWMKNLDPDIAMSVTVDSRDKMNIQHFDIEVACDFGLGSPSILMFSSSPDALLLSFGTAGGVSGARIPPPGLSSDGAILYCGISSAGGDSFLSTPVGGLFYFAGLRSAKNWLPSDISSTLLGLNATLRPEEMGGGLRNAMWFNPSDNRTFIRLQFELDGVSGLIELLNEITGFNIKTANVICKKVLRSSGGNPPVAVPQGQILFDIECSIAPTGMAAIDISACLEFTTTGYTLIFHPKSLNTLDSIIRWLGDLAGGTDFKFINDILAKDDLFKDNIFLQQIQVSVDTSACDEYDPNPKRAISKFAITIEISTSKISDSKDNVAFLVSYIWKNDGSVSQSLRGDLWTWFNTSQSIDLNPQYESWTDLKPMTNKTVARQVDLTKLIPGNTIEHTPDWIPTQLTRASLLVTNDRFAVGAVVKAKDQKNDDPKAFPQLSLGMLSLDASYTWGRASNFTFQFGVMANLKPAAGSVYKDAAVLRGNLVYSSTDKDWPWQLNASLVGLRATALLPLFNEGSVDHVQPFLKSLDITNIKLNYMYGPKSRKGSKLHIDGLLLAGKLALKLNFDYPDPKAKEKGGWWFHAELDAQNPDATIRDVITSIVGNEDLDLPDFLANETFSQKSGHTMALDIEKGPGEAYHFIAALNVKPLGLLFAQYHKAGWAATDPPKRIVKVALTQIPAVTIPLIGDLTQPFDEMYYMWVQDSKTPSSGEALGLTRQEIKDLNSSLADAIIFKDKFKTQSDTDVILAAGSHFAMVIKDGKGTRNCILDYDFKKQKKHSSPPSTNSGDSSSGLEMVRPQGGDPNKETEQEPDSDGGGSRAPLKRKVGPVSIKNIGLQYADGILSIELDATFELGPVGFSLIGFGVGVKLTTLNVATLINNLSFSLHGMSVAFDRPPLTIGGVIVHGKSADSNYYAGGLIVGFTPYQLEAAGYYGVATPSGGQSFTSIFVFARLDGPLIELAFAEISAVTGGFGYNSNARYPAPDQIVHYPFISQDALDGQTDDILATLNALVDPGAGGWFSPQDKSFWAAAGLKVDCFEMIGIEAVVAVKFGQDGIKVGVFAAGIVDVPPQKSPVKFAHVELGFAVAVDFAYGTFKADAQLSPNSFVLDPNCHLTGGFAFYYWFDAPHADSSLTGQFVFTLGGYHQAFKVPPSYPNPDRLAISWSLGDEISITGQAYFAITPKACMGGGKLSAKYQAGSTHASFDVSADFLINYKPFHFDAEIRISVEAGVQINLLFIDTAISLGVSADLHLWGPPLGGTVSLKLMAFYVTIDFGHKEGSVEAVGLEDFYKLILQASSQQTQKETQWRSGGKNIIERPKNEGHIFLAESGLMNNKTKPQKGQNKLWTVRGGTFIFAVSCKIAIDKAEQIDEGDETIGDALEFKDNQIYAKPMKLNKPLTSSVKINIKQDGVEEKSVWGIEPLTKSMPRGLWDIYLLDHNDGGVTLIMGARFVAPPPILAKDTLPKFNINDADIDDKQAAVFTPTERSSDNWNPTEPVDPKVSSKQWDDIKDKWEAPDWGAGDDGQSDFADVWATAFGWHPPPKLGDLAAMPSALHRRFDDIYMAPPLMTH</sequence>
<feature type="compositionally biased region" description="Low complexity" evidence="1">
    <location>
        <begin position="840"/>
        <end position="852"/>
    </location>
</feature>
<dbReference type="EMBL" id="JAVHNR010000003">
    <property type="protein sequence ID" value="KAK6347971.1"/>
    <property type="molecule type" value="Genomic_DNA"/>
</dbReference>
<feature type="region of interest" description="Disordered" evidence="1">
    <location>
        <begin position="834"/>
        <end position="883"/>
    </location>
</feature>
<protein>
    <recommendedName>
        <fullName evidence="2">DUF6603 domain-containing protein</fullName>
    </recommendedName>
</protein>
<name>A0AAN8N230_9PEZI</name>